<dbReference type="PROSITE" id="PS51332">
    <property type="entry name" value="B12_BINDING"/>
    <property type="match status" value="1"/>
</dbReference>
<keyword evidence="2" id="KW-0489">Methyltransferase</keyword>
<evidence type="ECO:0000256" key="4">
    <source>
        <dbReference type="ARBA" id="ARBA00022691"/>
    </source>
</evidence>
<dbReference type="CDD" id="cd01335">
    <property type="entry name" value="Radical_SAM"/>
    <property type="match status" value="1"/>
</dbReference>
<dbReference type="InterPro" id="IPR007197">
    <property type="entry name" value="rSAM"/>
</dbReference>
<dbReference type="InterPro" id="IPR006158">
    <property type="entry name" value="Cobalamin-bd"/>
</dbReference>
<dbReference type="InterPro" id="IPR058240">
    <property type="entry name" value="rSAM_sf"/>
</dbReference>
<dbReference type="Pfam" id="PF02310">
    <property type="entry name" value="B12-binding"/>
    <property type="match status" value="1"/>
</dbReference>
<dbReference type="PANTHER" id="PTHR43409">
    <property type="entry name" value="ANAEROBIC MAGNESIUM-PROTOPORPHYRIN IX MONOMETHYL ESTER CYCLASE-RELATED"/>
    <property type="match status" value="1"/>
</dbReference>
<dbReference type="Pfam" id="PF04055">
    <property type="entry name" value="Radical_SAM"/>
    <property type="match status" value="1"/>
</dbReference>
<sequence>MAGDRRAGGNQREIFHAQNCSLYIEEGETVKVLLVRPKPHRETIGLQHVMICEPLELEYLVSNIPDFIKKSIDIKIVDMILEKISYESVLLKEKPDFILFTGYITHVGIIKKLAEQAKGLLPEISTGAGGVHAEVVPKDFKCEYIDFVFDRNGIDGFNEALKALLEGKSKSDIREMLKESGPKKYSFSYKHPAREAVSQYRKYYYYMFHKPCALIKTSFGCPYNCQFCFCREITDGKYFARDVEDVIDELEAIKEEEIYIVDDDFLYDADRIGDFIAAIKERNIRKKFLVYGRADFIVENESLLKEFKDCGLQAVIVGIESIRSKDLHDYHKGTTKQVNEKCIGILKSMDIELYATLIIPLDFSKKDFRELTAWLKALEVRFVNLQPLTPLPGTDIFDMYLPELLIRCEDYHLWDMAHVALKPKHMSISEFYLQLLASYYKVIMRPRHVAALIKKYGIKANIKMLIGSSFVSWQYLQKIWRGK</sequence>
<keyword evidence="3" id="KW-0808">Transferase</keyword>
<name>A0ABT1NGH1_9FIRM</name>
<evidence type="ECO:0000256" key="3">
    <source>
        <dbReference type="ARBA" id="ARBA00022679"/>
    </source>
</evidence>
<evidence type="ECO:0000256" key="5">
    <source>
        <dbReference type="ARBA" id="ARBA00022723"/>
    </source>
</evidence>
<feature type="domain" description="Radical SAM core" evidence="9">
    <location>
        <begin position="207"/>
        <end position="424"/>
    </location>
</feature>
<accession>A0ABT1NGH1</accession>
<evidence type="ECO:0000313" key="11">
    <source>
        <dbReference type="Proteomes" id="UP001651880"/>
    </source>
</evidence>
<evidence type="ECO:0000256" key="2">
    <source>
        <dbReference type="ARBA" id="ARBA00022603"/>
    </source>
</evidence>
<dbReference type="SFLD" id="SFLDG01123">
    <property type="entry name" value="methyltransferase_(Class_B)"/>
    <property type="match status" value="1"/>
</dbReference>
<reference evidence="10 11" key="1">
    <citation type="submission" date="2021-10" db="EMBL/GenBank/DDBJ databases">
        <title>Lutispora strain m25 sp. nov., a thermophilic, non-spore-forming bacterium isolated from a lab-scale methanogenic bioreactor digesting anaerobic sludge.</title>
        <authorList>
            <person name="El Houari A."/>
            <person name="Mcdonald J."/>
        </authorList>
    </citation>
    <scope>NUCLEOTIDE SEQUENCE [LARGE SCALE GENOMIC DNA]</scope>
    <source>
        <strain evidence="11">m25</strain>
    </source>
</reference>
<dbReference type="InterPro" id="IPR006638">
    <property type="entry name" value="Elp3/MiaA/NifB-like_rSAM"/>
</dbReference>
<dbReference type="InterPro" id="IPR023404">
    <property type="entry name" value="rSAM_horseshoe"/>
</dbReference>
<dbReference type="PROSITE" id="PS51918">
    <property type="entry name" value="RADICAL_SAM"/>
    <property type="match status" value="1"/>
</dbReference>
<dbReference type="SUPFAM" id="SSF102114">
    <property type="entry name" value="Radical SAM enzymes"/>
    <property type="match status" value="1"/>
</dbReference>
<feature type="domain" description="B12-binding" evidence="8">
    <location>
        <begin position="29"/>
        <end position="171"/>
    </location>
</feature>
<proteinExistence type="predicted"/>
<dbReference type="RefSeq" id="WP_255227880.1">
    <property type="nucleotide sequence ID" value="NZ_JAJEKE010000011.1"/>
</dbReference>
<dbReference type="Gene3D" id="3.80.30.20">
    <property type="entry name" value="tm_1862 like domain"/>
    <property type="match status" value="1"/>
</dbReference>
<dbReference type="EMBL" id="JAJEKE010000011">
    <property type="protein sequence ID" value="MCQ1530357.1"/>
    <property type="molecule type" value="Genomic_DNA"/>
</dbReference>
<keyword evidence="11" id="KW-1185">Reference proteome</keyword>
<evidence type="ECO:0000259" key="9">
    <source>
        <dbReference type="PROSITE" id="PS51918"/>
    </source>
</evidence>
<dbReference type="InterPro" id="IPR051198">
    <property type="entry name" value="BchE-like"/>
</dbReference>
<comment type="cofactor">
    <cofactor evidence="1">
        <name>[4Fe-4S] cluster</name>
        <dbReference type="ChEBI" id="CHEBI:49883"/>
    </cofactor>
</comment>
<comment type="caution">
    <text evidence="10">The sequence shown here is derived from an EMBL/GenBank/DDBJ whole genome shotgun (WGS) entry which is preliminary data.</text>
</comment>
<organism evidence="10 11">
    <name type="scientific">Lutispora saccharofermentans</name>
    <dbReference type="NCBI Taxonomy" id="3024236"/>
    <lineage>
        <taxon>Bacteria</taxon>
        <taxon>Bacillati</taxon>
        <taxon>Bacillota</taxon>
        <taxon>Clostridia</taxon>
        <taxon>Lutisporales</taxon>
        <taxon>Lutisporaceae</taxon>
        <taxon>Lutispora</taxon>
    </lineage>
</organism>
<dbReference type="InterPro" id="IPR034466">
    <property type="entry name" value="Methyltransferase_Class_B"/>
</dbReference>
<keyword evidence="4" id="KW-0949">S-adenosyl-L-methionine</keyword>
<gene>
    <name evidence="10" type="ORF">LJD61_12460</name>
</gene>
<keyword evidence="5" id="KW-0479">Metal-binding</keyword>
<evidence type="ECO:0000259" key="8">
    <source>
        <dbReference type="PROSITE" id="PS51332"/>
    </source>
</evidence>
<protein>
    <submittedName>
        <fullName evidence="10">Radical SAM protein</fullName>
    </submittedName>
</protein>
<evidence type="ECO:0000256" key="7">
    <source>
        <dbReference type="ARBA" id="ARBA00023014"/>
    </source>
</evidence>
<keyword evidence="7" id="KW-0411">Iron-sulfur</keyword>
<dbReference type="Proteomes" id="UP001651880">
    <property type="component" value="Unassembled WGS sequence"/>
</dbReference>
<dbReference type="SMART" id="SM00729">
    <property type="entry name" value="Elp3"/>
    <property type="match status" value="1"/>
</dbReference>
<evidence type="ECO:0000256" key="6">
    <source>
        <dbReference type="ARBA" id="ARBA00023004"/>
    </source>
</evidence>
<keyword evidence="6" id="KW-0408">Iron</keyword>
<dbReference type="SFLD" id="SFLDS00029">
    <property type="entry name" value="Radical_SAM"/>
    <property type="match status" value="1"/>
</dbReference>
<dbReference type="PANTHER" id="PTHR43409:SF7">
    <property type="entry name" value="BLL1977 PROTEIN"/>
    <property type="match status" value="1"/>
</dbReference>
<dbReference type="SFLD" id="SFLDG01082">
    <property type="entry name" value="B12-binding_domain_containing"/>
    <property type="match status" value="1"/>
</dbReference>
<evidence type="ECO:0000313" key="10">
    <source>
        <dbReference type="EMBL" id="MCQ1530357.1"/>
    </source>
</evidence>
<dbReference type="Gene3D" id="3.40.50.280">
    <property type="entry name" value="Cobalamin-binding domain"/>
    <property type="match status" value="1"/>
</dbReference>
<evidence type="ECO:0000256" key="1">
    <source>
        <dbReference type="ARBA" id="ARBA00001966"/>
    </source>
</evidence>